<dbReference type="PANTHER" id="PTHR43280:SF32">
    <property type="entry name" value="TRANSCRIPTIONAL REGULATORY PROTEIN"/>
    <property type="match status" value="1"/>
</dbReference>
<evidence type="ECO:0000259" key="5">
    <source>
        <dbReference type="PROSITE" id="PS01124"/>
    </source>
</evidence>
<keyword evidence="4" id="KW-0175">Coiled coil</keyword>
<proteinExistence type="predicted"/>
<dbReference type="AlphaFoldDB" id="A0A6I6JM38"/>
<evidence type="ECO:0000313" key="6">
    <source>
        <dbReference type="EMBL" id="QGY42279.1"/>
    </source>
</evidence>
<dbReference type="InterPro" id="IPR018060">
    <property type="entry name" value="HTH_AraC"/>
</dbReference>
<feature type="domain" description="HTH araC/xylS-type" evidence="5">
    <location>
        <begin position="188"/>
        <end position="286"/>
    </location>
</feature>
<dbReference type="PROSITE" id="PS01124">
    <property type="entry name" value="HTH_ARAC_FAMILY_2"/>
    <property type="match status" value="1"/>
</dbReference>
<evidence type="ECO:0000256" key="3">
    <source>
        <dbReference type="ARBA" id="ARBA00023163"/>
    </source>
</evidence>
<protein>
    <submittedName>
        <fullName evidence="6">Helix-turn-helix domain-containing protein</fullName>
    </submittedName>
</protein>
<dbReference type="GO" id="GO:0043565">
    <property type="term" value="F:sequence-specific DNA binding"/>
    <property type="evidence" value="ECO:0007669"/>
    <property type="project" value="InterPro"/>
</dbReference>
<organism evidence="6 7">
    <name type="scientific">Maribellus comscasis</name>
    <dbReference type="NCBI Taxonomy" id="2681766"/>
    <lineage>
        <taxon>Bacteria</taxon>
        <taxon>Pseudomonadati</taxon>
        <taxon>Bacteroidota</taxon>
        <taxon>Bacteroidia</taxon>
        <taxon>Marinilabiliales</taxon>
        <taxon>Prolixibacteraceae</taxon>
        <taxon>Maribellus</taxon>
    </lineage>
</organism>
<dbReference type="Pfam" id="PF12833">
    <property type="entry name" value="HTH_18"/>
    <property type="match status" value="1"/>
</dbReference>
<dbReference type="PANTHER" id="PTHR43280">
    <property type="entry name" value="ARAC-FAMILY TRANSCRIPTIONAL REGULATOR"/>
    <property type="match status" value="1"/>
</dbReference>
<keyword evidence="2" id="KW-0238">DNA-binding</keyword>
<dbReference type="PRINTS" id="PR00032">
    <property type="entry name" value="HTHARAC"/>
</dbReference>
<dbReference type="InterPro" id="IPR037923">
    <property type="entry name" value="HTH-like"/>
</dbReference>
<keyword evidence="1" id="KW-0805">Transcription regulation</keyword>
<keyword evidence="3" id="KW-0804">Transcription</keyword>
<dbReference type="Proteomes" id="UP000428260">
    <property type="component" value="Chromosome"/>
</dbReference>
<evidence type="ECO:0000313" key="7">
    <source>
        <dbReference type="Proteomes" id="UP000428260"/>
    </source>
</evidence>
<gene>
    <name evidence="6" type="ORF">GM418_00985</name>
</gene>
<dbReference type="KEGG" id="mcos:GM418_00985"/>
<dbReference type="RefSeq" id="WP_158862283.1">
    <property type="nucleotide sequence ID" value="NZ_CP046401.1"/>
</dbReference>
<dbReference type="SMART" id="SM00342">
    <property type="entry name" value="HTH_ARAC"/>
    <property type="match status" value="1"/>
</dbReference>
<keyword evidence="7" id="KW-1185">Reference proteome</keyword>
<name>A0A6I6JM38_9BACT</name>
<accession>A0A6I6JM38</accession>
<dbReference type="EMBL" id="CP046401">
    <property type="protein sequence ID" value="QGY42279.1"/>
    <property type="molecule type" value="Genomic_DNA"/>
</dbReference>
<feature type="coiled-coil region" evidence="4">
    <location>
        <begin position="119"/>
        <end position="146"/>
    </location>
</feature>
<dbReference type="SUPFAM" id="SSF51215">
    <property type="entry name" value="Regulatory protein AraC"/>
    <property type="match status" value="1"/>
</dbReference>
<evidence type="ECO:0000256" key="1">
    <source>
        <dbReference type="ARBA" id="ARBA00023015"/>
    </source>
</evidence>
<dbReference type="InterPro" id="IPR009057">
    <property type="entry name" value="Homeodomain-like_sf"/>
</dbReference>
<dbReference type="Gene3D" id="1.10.10.60">
    <property type="entry name" value="Homeodomain-like"/>
    <property type="match status" value="1"/>
</dbReference>
<dbReference type="GO" id="GO:0003700">
    <property type="term" value="F:DNA-binding transcription factor activity"/>
    <property type="evidence" value="ECO:0007669"/>
    <property type="project" value="InterPro"/>
</dbReference>
<reference evidence="6 7" key="1">
    <citation type="submission" date="2019-11" db="EMBL/GenBank/DDBJ databases">
        <authorList>
            <person name="Zheng R.K."/>
            <person name="Sun C.M."/>
        </authorList>
    </citation>
    <scope>NUCLEOTIDE SEQUENCE [LARGE SCALE GENOMIC DNA]</scope>
    <source>
        <strain evidence="6 7">WC007</strain>
    </source>
</reference>
<dbReference type="SUPFAM" id="SSF46689">
    <property type="entry name" value="Homeodomain-like"/>
    <property type="match status" value="1"/>
</dbReference>
<sequence length="295" mass="34336">MMQKSNHTLINPQTGNLAFKLYSVDGTNPFDHIQRLNYYSLIWIHQGEGTLRADFSEYNIKENLLLAFSPYQPFLLSAEKEITATVIHFHSDFFCIHKHHKEIACHGVLFNNIYDPPFVKIQEETKNKLQILVSQIKEELQQTELAQYESLVSYLKIFLITASRHKAAQYPDLNKNENTQTSEPFVLQSLKNSIEEYYKTKHSPSDYAEILTISPKALAKITKKHFNKTLTEIISDRIIIEAKRELYLTNKTVKEIAFELGYDDEYYFSRFFKKNATVSPQTYRETVGFNKSAVV</sequence>
<evidence type="ECO:0000256" key="4">
    <source>
        <dbReference type="SAM" id="Coils"/>
    </source>
</evidence>
<evidence type="ECO:0000256" key="2">
    <source>
        <dbReference type="ARBA" id="ARBA00023125"/>
    </source>
</evidence>
<dbReference type="InterPro" id="IPR020449">
    <property type="entry name" value="Tscrpt_reg_AraC-type_HTH"/>
</dbReference>